<protein>
    <submittedName>
        <fullName evidence="2">Unannotated protein</fullName>
    </submittedName>
</protein>
<dbReference type="InterPro" id="IPR001509">
    <property type="entry name" value="Epimerase_deHydtase"/>
</dbReference>
<reference evidence="2" key="1">
    <citation type="submission" date="2020-05" db="EMBL/GenBank/DDBJ databases">
        <authorList>
            <person name="Chiriac C."/>
            <person name="Salcher M."/>
            <person name="Ghai R."/>
            <person name="Kavagutti S V."/>
        </authorList>
    </citation>
    <scope>NUCLEOTIDE SEQUENCE</scope>
</reference>
<name>A0A6J6N7U5_9ZZZZ</name>
<evidence type="ECO:0000313" key="2">
    <source>
        <dbReference type="EMBL" id="CAB4682169.1"/>
    </source>
</evidence>
<dbReference type="PANTHER" id="PTHR43245">
    <property type="entry name" value="BIFUNCTIONAL POLYMYXIN RESISTANCE PROTEIN ARNA"/>
    <property type="match status" value="1"/>
</dbReference>
<dbReference type="InterPro" id="IPR050177">
    <property type="entry name" value="Lipid_A_modif_metabolic_enz"/>
</dbReference>
<dbReference type="Pfam" id="PF01370">
    <property type="entry name" value="Epimerase"/>
    <property type="match status" value="1"/>
</dbReference>
<proteinExistence type="predicted"/>
<dbReference type="SUPFAM" id="SSF51735">
    <property type="entry name" value="NAD(P)-binding Rossmann-fold domains"/>
    <property type="match status" value="1"/>
</dbReference>
<dbReference type="EMBL" id="CAEZXP010000001">
    <property type="protein sequence ID" value="CAB4682169.1"/>
    <property type="molecule type" value="Genomic_DNA"/>
</dbReference>
<dbReference type="AlphaFoldDB" id="A0A6J6N7U5"/>
<gene>
    <name evidence="2" type="ORF">UFOPK2399_00016</name>
</gene>
<evidence type="ECO:0000259" key="1">
    <source>
        <dbReference type="Pfam" id="PF01370"/>
    </source>
</evidence>
<dbReference type="Gene3D" id="3.40.50.720">
    <property type="entry name" value="NAD(P)-binding Rossmann-like Domain"/>
    <property type="match status" value="1"/>
</dbReference>
<organism evidence="2">
    <name type="scientific">freshwater metagenome</name>
    <dbReference type="NCBI Taxonomy" id="449393"/>
    <lineage>
        <taxon>unclassified sequences</taxon>
        <taxon>metagenomes</taxon>
        <taxon>ecological metagenomes</taxon>
    </lineage>
</organism>
<sequence>MATVLVLGGSGQMGRPIARRLVADGYDVTVAARSVSPPDMDDLHYVTCDRDAPGELAALVGDGFDVLVDIVTMTPAHAQQIVDLGDRFGSVITTSTGAVYRDDAGNSLISARTTGIFPDFPLPITESQPLVEPDDETYSGRKVAIEQILAAGPAPATFLRVAAYHGTHTRHAREWFFAQRVRDGRKVVILANGGDTIFNTTSPENLAEMVACAANNPGRGAFNCADTDPPTAREIGRIVAGHLGYAFTEVLLAGEAVGPVGASPWNVPRPFVLDTTKAQRELGYTPQTTYAASVPTTVDWLMHALEGKTWREVLTGSPYLETMFDYDAEDAFLTGLA</sequence>
<dbReference type="InterPro" id="IPR036291">
    <property type="entry name" value="NAD(P)-bd_dom_sf"/>
</dbReference>
<feature type="domain" description="NAD-dependent epimerase/dehydratase" evidence="1">
    <location>
        <begin position="4"/>
        <end position="223"/>
    </location>
</feature>
<accession>A0A6J6N7U5</accession>
<dbReference type="PANTHER" id="PTHR43245:SF13">
    <property type="entry name" value="UDP-D-APIOSE_UDP-D-XYLOSE SYNTHASE 2"/>
    <property type="match status" value="1"/>
</dbReference>